<protein>
    <submittedName>
        <fullName evidence="7">TetR/AcrR family transcriptional regulator</fullName>
    </submittedName>
</protein>
<evidence type="ECO:0000259" key="5">
    <source>
        <dbReference type="PROSITE" id="PS50977"/>
    </source>
</evidence>
<evidence type="ECO:0000256" key="1">
    <source>
        <dbReference type="ARBA" id="ARBA00023015"/>
    </source>
</evidence>
<evidence type="ECO:0000313" key="9">
    <source>
        <dbReference type="Proteomes" id="UP000275865"/>
    </source>
</evidence>
<dbReference type="OrthoDB" id="4541465at2"/>
<evidence type="ECO:0000256" key="2">
    <source>
        <dbReference type="ARBA" id="ARBA00023125"/>
    </source>
</evidence>
<evidence type="ECO:0000256" key="3">
    <source>
        <dbReference type="ARBA" id="ARBA00023163"/>
    </source>
</evidence>
<keyword evidence="3" id="KW-0804">Transcription</keyword>
<dbReference type="Pfam" id="PF16925">
    <property type="entry name" value="TetR_C_13"/>
    <property type="match status" value="1"/>
</dbReference>
<proteinExistence type="predicted"/>
<dbReference type="InterPro" id="IPR011075">
    <property type="entry name" value="TetR_C"/>
</dbReference>
<evidence type="ECO:0000256" key="4">
    <source>
        <dbReference type="PROSITE-ProRule" id="PRU00335"/>
    </source>
</evidence>
<evidence type="ECO:0000313" key="7">
    <source>
        <dbReference type="EMBL" id="RKN29257.1"/>
    </source>
</evidence>
<dbReference type="PRINTS" id="PR00455">
    <property type="entry name" value="HTHTETR"/>
</dbReference>
<dbReference type="SUPFAM" id="SSF46689">
    <property type="entry name" value="Homeodomain-like"/>
    <property type="match status" value="1"/>
</dbReference>
<accession>A0A3A9YBY8</accession>
<organism evidence="7 9">
    <name type="scientific">Micromonospora musae</name>
    <dbReference type="NCBI Taxonomy" id="1894970"/>
    <lineage>
        <taxon>Bacteria</taxon>
        <taxon>Bacillati</taxon>
        <taxon>Actinomycetota</taxon>
        <taxon>Actinomycetes</taxon>
        <taxon>Micromonosporales</taxon>
        <taxon>Micromonosporaceae</taxon>
        <taxon>Micromonospora</taxon>
    </lineage>
</organism>
<dbReference type="EMBL" id="RAZT01000012">
    <property type="protein sequence ID" value="RKN29257.1"/>
    <property type="molecule type" value="Genomic_DNA"/>
</dbReference>
<dbReference type="InterPro" id="IPR001647">
    <property type="entry name" value="HTH_TetR"/>
</dbReference>
<dbReference type="EMBL" id="RAZS01000023">
    <property type="protein sequence ID" value="RKN13163.1"/>
    <property type="molecule type" value="Genomic_DNA"/>
</dbReference>
<feature type="domain" description="HTH tetR-type" evidence="5">
    <location>
        <begin position="18"/>
        <end position="78"/>
    </location>
</feature>
<feature type="DNA-binding region" description="H-T-H motif" evidence="4">
    <location>
        <begin position="41"/>
        <end position="60"/>
    </location>
</feature>
<name>A0A3A9YBY8_9ACTN</name>
<dbReference type="PANTHER" id="PTHR47506">
    <property type="entry name" value="TRANSCRIPTIONAL REGULATORY PROTEIN"/>
    <property type="match status" value="1"/>
</dbReference>
<sequence length="207" mass="22560">MVDIRTSRYGRGVARQQDDARERLIEGTSELLWERGYVGVSPAAILRRSGVGQGSMYHHFQGKGDLVLAAEQRSAALMQEELRSVLTGDGTAFERISAYLLRERDALRGCRVGRLVADPEVVVNDQLREPVRETFALLHRFLVDVIEEGRAAGEFAPEIDADETASALAAVVQGGYALARAEQSVVPYERAVRGALALLRASVPNAG</sequence>
<keyword evidence="1" id="KW-0805">Transcription regulation</keyword>
<dbReference type="SUPFAM" id="SSF48498">
    <property type="entry name" value="Tetracyclin repressor-like, C-terminal domain"/>
    <property type="match status" value="1"/>
</dbReference>
<dbReference type="InterPro" id="IPR036271">
    <property type="entry name" value="Tet_transcr_reg_TetR-rel_C_sf"/>
</dbReference>
<dbReference type="AlphaFoldDB" id="A0A3A9YBY8"/>
<dbReference type="Proteomes" id="UP000271548">
    <property type="component" value="Unassembled WGS sequence"/>
</dbReference>
<dbReference type="Proteomes" id="UP000275865">
    <property type="component" value="Unassembled WGS sequence"/>
</dbReference>
<gene>
    <name evidence="7" type="ORF">D7044_24025</name>
    <name evidence="6" type="ORF">D7147_32005</name>
</gene>
<dbReference type="PROSITE" id="PS50977">
    <property type="entry name" value="HTH_TETR_2"/>
    <property type="match status" value="1"/>
</dbReference>
<dbReference type="Pfam" id="PF00440">
    <property type="entry name" value="TetR_N"/>
    <property type="match status" value="1"/>
</dbReference>
<reference evidence="8 9" key="1">
    <citation type="submission" date="2018-09" db="EMBL/GenBank/DDBJ databases">
        <title>Micromonospora sp. nov. MS1-9, isolated from a root of Musa sp.</title>
        <authorList>
            <person name="Kuncharoen N."/>
            <person name="Kudo T."/>
            <person name="Ohkuma M."/>
            <person name="Yuki M."/>
            <person name="Tanasupawat S."/>
        </authorList>
    </citation>
    <scope>NUCLEOTIDE SEQUENCE [LARGE SCALE GENOMIC DNA]</scope>
    <source>
        <strain evidence="7 9">MS1-9</strain>
        <strain evidence="6 8">NGC1-4</strain>
    </source>
</reference>
<keyword evidence="2 4" id="KW-0238">DNA-binding</keyword>
<dbReference type="Gene3D" id="1.10.357.10">
    <property type="entry name" value="Tetracycline Repressor, domain 2"/>
    <property type="match status" value="1"/>
</dbReference>
<evidence type="ECO:0000313" key="6">
    <source>
        <dbReference type="EMBL" id="RKN13163.1"/>
    </source>
</evidence>
<dbReference type="GO" id="GO:0003677">
    <property type="term" value="F:DNA binding"/>
    <property type="evidence" value="ECO:0007669"/>
    <property type="project" value="UniProtKB-UniRule"/>
</dbReference>
<keyword evidence="8" id="KW-1185">Reference proteome</keyword>
<evidence type="ECO:0000313" key="8">
    <source>
        <dbReference type="Proteomes" id="UP000271548"/>
    </source>
</evidence>
<comment type="caution">
    <text evidence="7">The sequence shown here is derived from an EMBL/GenBank/DDBJ whole genome shotgun (WGS) entry which is preliminary data.</text>
</comment>
<dbReference type="PANTHER" id="PTHR47506:SF3">
    <property type="entry name" value="HTH-TYPE TRANSCRIPTIONAL REGULATOR LMRA"/>
    <property type="match status" value="1"/>
</dbReference>
<dbReference type="InterPro" id="IPR009057">
    <property type="entry name" value="Homeodomain-like_sf"/>
</dbReference>